<comment type="caution">
    <text evidence="1">The sequence shown here is derived from an EMBL/GenBank/DDBJ whole genome shotgun (WGS) entry which is preliminary data.</text>
</comment>
<name>A0A8X6JNH7_TRICU</name>
<accession>A0A8X6JNH7</accession>
<dbReference type="Proteomes" id="UP000887116">
    <property type="component" value="Unassembled WGS sequence"/>
</dbReference>
<dbReference type="PANTHER" id="PTHR36688:SF2">
    <property type="entry name" value="ENDONUCLEASE_EXONUCLEASE_PHOSPHATASE DOMAIN-CONTAINING PROTEIN"/>
    <property type="match status" value="1"/>
</dbReference>
<gene>
    <name evidence="1" type="primary">NCL1_39573</name>
    <name evidence="1" type="ORF">TNCT_308401</name>
</gene>
<dbReference type="EMBL" id="BMAO01017150">
    <property type="protein sequence ID" value="GFR13701.1"/>
    <property type="molecule type" value="Genomic_DNA"/>
</dbReference>
<protein>
    <recommendedName>
        <fullName evidence="3">Endonuclease/exonuclease/phosphatase domain-containing protein</fullName>
    </recommendedName>
</protein>
<reference evidence="1" key="1">
    <citation type="submission" date="2020-07" db="EMBL/GenBank/DDBJ databases">
        <title>Multicomponent nature underlies the extraordinary mechanical properties of spider dragline silk.</title>
        <authorList>
            <person name="Kono N."/>
            <person name="Nakamura H."/>
            <person name="Mori M."/>
            <person name="Yoshida Y."/>
            <person name="Ohtoshi R."/>
            <person name="Malay A.D."/>
            <person name="Moran D.A.P."/>
            <person name="Tomita M."/>
            <person name="Numata K."/>
            <person name="Arakawa K."/>
        </authorList>
    </citation>
    <scope>NUCLEOTIDE SEQUENCE</scope>
</reference>
<dbReference type="OrthoDB" id="6436593at2759"/>
<organism evidence="1 2">
    <name type="scientific">Trichonephila clavata</name>
    <name type="common">Joro spider</name>
    <name type="synonym">Nephila clavata</name>
    <dbReference type="NCBI Taxonomy" id="2740835"/>
    <lineage>
        <taxon>Eukaryota</taxon>
        <taxon>Metazoa</taxon>
        <taxon>Ecdysozoa</taxon>
        <taxon>Arthropoda</taxon>
        <taxon>Chelicerata</taxon>
        <taxon>Arachnida</taxon>
        <taxon>Araneae</taxon>
        <taxon>Araneomorphae</taxon>
        <taxon>Entelegynae</taxon>
        <taxon>Araneoidea</taxon>
        <taxon>Nephilidae</taxon>
        <taxon>Trichonephila</taxon>
    </lineage>
</organism>
<sequence>MDDTESMLLNDGTHTFISYSCASKALNIAITSSEIFSQCSWRVMNTIGSDHFPFLIEFKKRQKVRETQEMFWNFKKSKWESYRDSMDIKLSLTPFTNDLEENWKNFRTIILDNAKAFIPRGNIRRHVPFFTHYASSLKPLLNKRDELHKSLGDGSLNLRTEINKINAEIKLIYTQLKRSRWKEMCESLDCRTANSKLWRIIKNIKR</sequence>
<evidence type="ECO:0000313" key="1">
    <source>
        <dbReference type="EMBL" id="GFR13701.1"/>
    </source>
</evidence>
<evidence type="ECO:0008006" key="3">
    <source>
        <dbReference type="Google" id="ProtNLM"/>
    </source>
</evidence>
<dbReference type="PANTHER" id="PTHR36688">
    <property type="entry name" value="ENDO/EXONUCLEASE/PHOSPHATASE DOMAIN-CONTAINING PROTEIN"/>
    <property type="match status" value="1"/>
</dbReference>
<dbReference type="InterPro" id="IPR052560">
    <property type="entry name" value="RdDP_mobile_element"/>
</dbReference>
<proteinExistence type="predicted"/>
<keyword evidence="2" id="KW-1185">Reference proteome</keyword>
<dbReference type="AlphaFoldDB" id="A0A8X6JNH7"/>
<evidence type="ECO:0000313" key="2">
    <source>
        <dbReference type="Proteomes" id="UP000887116"/>
    </source>
</evidence>